<comment type="caution">
    <text evidence="1">The sequence shown here is derived from an EMBL/GenBank/DDBJ whole genome shotgun (WGS) entry which is preliminary data.</text>
</comment>
<sequence>MKCLDTKHRYRLVGYRDRRSDHVGAASEKGFNVMDAIMACTRCPEVKEVPITRSVQVKVIGGTRSTDRL</sequence>
<accession>A0A0F9KB89</accession>
<evidence type="ECO:0000313" key="1">
    <source>
        <dbReference type="EMBL" id="KKM79409.1"/>
    </source>
</evidence>
<dbReference type="EMBL" id="LAZR01008339">
    <property type="protein sequence ID" value="KKM79409.1"/>
    <property type="molecule type" value="Genomic_DNA"/>
</dbReference>
<protein>
    <submittedName>
        <fullName evidence="1">Uncharacterized protein</fullName>
    </submittedName>
</protein>
<organism evidence="1">
    <name type="scientific">marine sediment metagenome</name>
    <dbReference type="NCBI Taxonomy" id="412755"/>
    <lineage>
        <taxon>unclassified sequences</taxon>
        <taxon>metagenomes</taxon>
        <taxon>ecological metagenomes</taxon>
    </lineage>
</organism>
<dbReference type="AlphaFoldDB" id="A0A0F9KB89"/>
<gene>
    <name evidence="1" type="ORF">LCGC14_1350190</name>
</gene>
<proteinExistence type="predicted"/>
<reference evidence="1" key="1">
    <citation type="journal article" date="2015" name="Nature">
        <title>Complex archaea that bridge the gap between prokaryotes and eukaryotes.</title>
        <authorList>
            <person name="Spang A."/>
            <person name="Saw J.H."/>
            <person name="Jorgensen S.L."/>
            <person name="Zaremba-Niedzwiedzka K."/>
            <person name="Martijn J."/>
            <person name="Lind A.E."/>
            <person name="van Eijk R."/>
            <person name="Schleper C."/>
            <person name="Guy L."/>
            <person name="Ettema T.J."/>
        </authorList>
    </citation>
    <scope>NUCLEOTIDE SEQUENCE</scope>
</reference>
<name>A0A0F9KB89_9ZZZZ</name>